<keyword evidence="4" id="KW-1185">Reference proteome</keyword>
<evidence type="ECO:0008006" key="5">
    <source>
        <dbReference type="Google" id="ProtNLM"/>
    </source>
</evidence>
<evidence type="ECO:0000256" key="2">
    <source>
        <dbReference type="ARBA" id="ARBA00022737"/>
    </source>
</evidence>
<dbReference type="PANTHER" id="PTHR45712:SF22">
    <property type="entry name" value="INSULIN-LIKE GROWTH FACTOR-BINDING PROTEIN COMPLEX ACID LABILE SUBUNIT"/>
    <property type="match status" value="1"/>
</dbReference>
<dbReference type="InterPro" id="IPR026906">
    <property type="entry name" value="LRR_5"/>
</dbReference>
<evidence type="ECO:0000313" key="3">
    <source>
        <dbReference type="Ensembl" id="ENSLLTP00000002866.1"/>
    </source>
</evidence>
<dbReference type="Pfam" id="PF13306">
    <property type="entry name" value="LRR_5"/>
    <property type="match status" value="1"/>
</dbReference>
<evidence type="ECO:0000256" key="1">
    <source>
        <dbReference type="ARBA" id="ARBA00022614"/>
    </source>
</evidence>
<reference evidence="3" key="2">
    <citation type="submission" date="2025-09" db="UniProtKB">
        <authorList>
            <consortium name="Ensembl"/>
        </authorList>
    </citation>
    <scope>IDENTIFICATION</scope>
</reference>
<proteinExistence type="predicted"/>
<protein>
    <recommendedName>
        <fullName evidence="5">Chaoptin</fullName>
    </recommendedName>
</protein>
<dbReference type="Ensembl" id="ENSLLTT00000002982.1">
    <property type="protein sequence ID" value="ENSLLTP00000002866.1"/>
    <property type="gene ID" value="ENSLLTG00000002194.1"/>
</dbReference>
<keyword evidence="2" id="KW-0677">Repeat</keyword>
<dbReference type="PANTHER" id="PTHR45712">
    <property type="entry name" value="AGAP008170-PA"/>
    <property type="match status" value="1"/>
</dbReference>
<dbReference type="SMART" id="SM00369">
    <property type="entry name" value="LRR_TYP"/>
    <property type="match status" value="6"/>
</dbReference>
<evidence type="ECO:0000313" key="4">
    <source>
        <dbReference type="Proteomes" id="UP000694406"/>
    </source>
</evidence>
<organism evidence="3 4">
    <name type="scientific">Laticauda laticaudata</name>
    <name type="common">Blue-ringed sea krait</name>
    <name type="synonym">Blue-lipped sea krait</name>
    <dbReference type="NCBI Taxonomy" id="8630"/>
    <lineage>
        <taxon>Eukaryota</taxon>
        <taxon>Metazoa</taxon>
        <taxon>Chordata</taxon>
        <taxon>Craniata</taxon>
        <taxon>Vertebrata</taxon>
        <taxon>Euteleostomi</taxon>
        <taxon>Lepidosauria</taxon>
        <taxon>Squamata</taxon>
        <taxon>Bifurcata</taxon>
        <taxon>Unidentata</taxon>
        <taxon>Episquamata</taxon>
        <taxon>Toxicofera</taxon>
        <taxon>Serpentes</taxon>
        <taxon>Colubroidea</taxon>
        <taxon>Elapidae</taxon>
        <taxon>Laticaudinae</taxon>
        <taxon>Laticauda</taxon>
    </lineage>
</organism>
<reference evidence="3" key="1">
    <citation type="submission" date="2025-08" db="UniProtKB">
        <authorList>
            <consortium name="Ensembl"/>
        </authorList>
    </citation>
    <scope>IDENTIFICATION</scope>
</reference>
<dbReference type="InterPro" id="IPR003591">
    <property type="entry name" value="Leu-rich_rpt_typical-subtyp"/>
</dbReference>
<dbReference type="Pfam" id="PF13855">
    <property type="entry name" value="LRR_8"/>
    <property type="match status" value="2"/>
</dbReference>
<dbReference type="AlphaFoldDB" id="A0A8C5WP81"/>
<accession>A0A8C5WP81</accession>
<name>A0A8C5WP81_LATLA</name>
<dbReference type="InterPro" id="IPR050333">
    <property type="entry name" value="SLRP"/>
</dbReference>
<keyword evidence="1" id="KW-0433">Leucine-rich repeat</keyword>
<dbReference type="Proteomes" id="UP000694406">
    <property type="component" value="Unplaced"/>
</dbReference>
<dbReference type="GeneTree" id="ENSGT00940000163999"/>
<dbReference type="SUPFAM" id="SSF52058">
    <property type="entry name" value="L domain-like"/>
    <property type="match status" value="1"/>
</dbReference>
<sequence length="284" mass="32459">NISQNNIHKIEDGAFIHTSHLEFLNLSVNQLQFLSSSMFDGLMNLTYHLLLARNKIYRINPSAFANLENLKVIDLSSNKLYTLNAMHAVFNMGSLRELHIKDNAICRFLSLDITGLVKKTFRADFFQGASSLADLDLFNNYISYESSKMLANPPFKFLRSLKKLAINSQGGNGLKYFPANFLDGLESIPETFTLTPTFQELDLSNNKLSSLNNSLFHSISKLKQLHLNRNGLKSLNFFLNANLSRLTLFRATENDIDVITEEQFQHFTFPSFPRSQAKQFHLYM</sequence>
<dbReference type="InterPro" id="IPR001611">
    <property type="entry name" value="Leu-rich_rpt"/>
</dbReference>
<dbReference type="PROSITE" id="PS51450">
    <property type="entry name" value="LRR"/>
    <property type="match status" value="1"/>
</dbReference>
<dbReference type="InterPro" id="IPR032675">
    <property type="entry name" value="LRR_dom_sf"/>
</dbReference>
<dbReference type="Gene3D" id="3.80.10.10">
    <property type="entry name" value="Ribonuclease Inhibitor"/>
    <property type="match status" value="2"/>
</dbReference>